<sequence>MVLFVLLRLLPGDPANALLSVGADPAQIEAARAQVGSNLPLWQQFLQFLSSLLRFDFGNSFVSDAPVTREVLNRLTVTLPLTFMAFVLAIIIAVPLGVISAVKSDRWYAAVITAVSQLGIAIPAFWMGILLVMVFAIQIRLFPSGGFPLRGWGAPLEALHTLFLPVLTIALVMAASLMRYVRASTLEVVGSDYLRTARALGDSFASAFWRHGIRNASIPVISILGIELGTAFLGAVVIEQVFSLPGLGSMLLMGIEQRDYPNVQGVLFISTLLVLVVGFIADVSQRLIDPRLRHSAGARS</sequence>
<evidence type="ECO:0000256" key="5">
    <source>
        <dbReference type="ARBA" id="ARBA00022989"/>
    </source>
</evidence>
<organism evidence="9 10">
    <name type="scientific">Martelella mediterranea</name>
    <dbReference type="NCBI Taxonomy" id="293089"/>
    <lineage>
        <taxon>Bacteria</taxon>
        <taxon>Pseudomonadati</taxon>
        <taxon>Pseudomonadota</taxon>
        <taxon>Alphaproteobacteria</taxon>
        <taxon>Hyphomicrobiales</taxon>
        <taxon>Aurantimonadaceae</taxon>
        <taxon>Martelella</taxon>
    </lineage>
</organism>
<evidence type="ECO:0000256" key="2">
    <source>
        <dbReference type="ARBA" id="ARBA00022448"/>
    </source>
</evidence>
<comment type="subcellular location">
    <subcellularLocation>
        <location evidence="1 7">Cell membrane</location>
        <topology evidence="1 7">Multi-pass membrane protein</topology>
    </subcellularLocation>
</comment>
<dbReference type="InterPro" id="IPR000515">
    <property type="entry name" value="MetI-like"/>
</dbReference>
<name>A0A4R3NWR9_9HYPH</name>
<keyword evidence="10" id="KW-1185">Reference proteome</keyword>
<dbReference type="InterPro" id="IPR035906">
    <property type="entry name" value="MetI-like_sf"/>
</dbReference>
<dbReference type="PANTHER" id="PTHR43163">
    <property type="entry name" value="DIPEPTIDE TRANSPORT SYSTEM PERMEASE PROTEIN DPPB-RELATED"/>
    <property type="match status" value="1"/>
</dbReference>
<evidence type="ECO:0000256" key="3">
    <source>
        <dbReference type="ARBA" id="ARBA00022475"/>
    </source>
</evidence>
<comment type="caution">
    <text evidence="9">The sequence shown here is derived from an EMBL/GenBank/DDBJ whole genome shotgun (WGS) entry which is preliminary data.</text>
</comment>
<feature type="transmembrane region" description="Helical" evidence="7">
    <location>
        <begin position="262"/>
        <end position="283"/>
    </location>
</feature>
<accession>A0A4R3NWR9</accession>
<evidence type="ECO:0000256" key="6">
    <source>
        <dbReference type="ARBA" id="ARBA00023136"/>
    </source>
</evidence>
<evidence type="ECO:0000313" key="9">
    <source>
        <dbReference type="EMBL" id="TCT37145.1"/>
    </source>
</evidence>
<comment type="similarity">
    <text evidence="7">Belongs to the binding-protein-dependent transport system permease family.</text>
</comment>
<dbReference type="EMBL" id="SMAR01000020">
    <property type="protein sequence ID" value="TCT37145.1"/>
    <property type="molecule type" value="Genomic_DNA"/>
</dbReference>
<protein>
    <submittedName>
        <fullName evidence="9">Peptide/nickel transport system permease protein</fullName>
    </submittedName>
</protein>
<dbReference type="PROSITE" id="PS50928">
    <property type="entry name" value="ABC_TM1"/>
    <property type="match status" value="1"/>
</dbReference>
<keyword evidence="5 7" id="KW-1133">Transmembrane helix</keyword>
<gene>
    <name evidence="9" type="ORF">EDC90_102036</name>
</gene>
<dbReference type="GO" id="GO:0005886">
    <property type="term" value="C:plasma membrane"/>
    <property type="evidence" value="ECO:0007669"/>
    <property type="project" value="UniProtKB-SubCell"/>
</dbReference>
<dbReference type="SUPFAM" id="SSF161098">
    <property type="entry name" value="MetI-like"/>
    <property type="match status" value="1"/>
</dbReference>
<feature type="transmembrane region" description="Helical" evidence="7">
    <location>
        <begin position="159"/>
        <end position="178"/>
    </location>
</feature>
<evidence type="ECO:0000256" key="4">
    <source>
        <dbReference type="ARBA" id="ARBA00022692"/>
    </source>
</evidence>
<dbReference type="AlphaFoldDB" id="A0A4R3NWR9"/>
<evidence type="ECO:0000313" key="10">
    <source>
        <dbReference type="Proteomes" id="UP000295097"/>
    </source>
</evidence>
<keyword evidence="2 7" id="KW-0813">Transport</keyword>
<feature type="transmembrane region" description="Helical" evidence="7">
    <location>
        <begin position="220"/>
        <end position="242"/>
    </location>
</feature>
<reference evidence="9 10" key="1">
    <citation type="submission" date="2019-03" db="EMBL/GenBank/DDBJ databases">
        <title>Freshwater and sediment microbial communities from various areas in North America, analyzing microbe dynamics in response to fracking.</title>
        <authorList>
            <person name="Lamendella R."/>
        </authorList>
    </citation>
    <scope>NUCLEOTIDE SEQUENCE [LARGE SCALE GENOMIC DNA]</scope>
    <source>
        <strain evidence="9 10">175.2</strain>
    </source>
</reference>
<keyword evidence="3" id="KW-1003">Cell membrane</keyword>
<feature type="transmembrane region" description="Helical" evidence="7">
    <location>
        <begin position="114"/>
        <end position="139"/>
    </location>
</feature>
<keyword evidence="4 7" id="KW-0812">Transmembrane</keyword>
<feature type="domain" description="ABC transmembrane type-1" evidence="8">
    <location>
        <begin position="75"/>
        <end position="281"/>
    </location>
</feature>
<dbReference type="GO" id="GO:0071916">
    <property type="term" value="F:dipeptide transmembrane transporter activity"/>
    <property type="evidence" value="ECO:0007669"/>
    <property type="project" value="TreeGrafter"/>
</dbReference>
<dbReference type="CDD" id="cd06261">
    <property type="entry name" value="TM_PBP2"/>
    <property type="match status" value="1"/>
</dbReference>
<proteinExistence type="inferred from homology"/>
<dbReference type="Pfam" id="PF00528">
    <property type="entry name" value="BPD_transp_1"/>
    <property type="match status" value="1"/>
</dbReference>
<dbReference type="Gene3D" id="1.10.3720.10">
    <property type="entry name" value="MetI-like"/>
    <property type="match status" value="1"/>
</dbReference>
<keyword evidence="6 7" id="KW-0472">Membrane</keyword>
<evidence type="ECO:0000256" key="1">
    <source>
        <dbReference type="ARBA" id="ARBA00004651"/>
    </source>
</evidence>
<evidence type="ECO:0000259" key="8">
    <source>
        <dbReference type="PROSITE" id="PS50928"/>
    </source>
</evidence>
<feature type="transmembrane region" description="Helical" evidence="7">
    <location>
        <begin position="81"/>
        <end position="102"/>
    </location>
</feature>
<dbReference type="Proteomes" id="UP000295097">
    <property type="component" value="Unassembled WGS sequence"/>
</dbReference>
<evidence type="ECO:0000256" key="7">
    <source>
        <dbReference type="RuleBase" id="RU363032"/>
    </source>
</evidence>
<dbReference type="PANTHER" id="PTHR43163:SF6">
    <property type="entry name" value="DIPEPTIDE TRANSPORT SYSTEM PERMEASE PROTEIN DPPB-RELATED"/>
    <property type="match status" value="1"/>
</dbReference>